<dbReference type="GO" id="GO:0044718">
    <property type="term" value="P:siderophore transmembrane transport"/>
    <property type="evidence" value="ECO:0007669"/>
    <property type="project" value="TreeGrafter"/>
</dbReference>
<protein>
    <submittedName>
        <fullName evidence="5">TonB-linked outer membrane protein, SusC/RagA family</fullName>
    </submittedName>
</protein>
<dbReference type="Proteomes" id="UP000199310">
    <property type="component" value="Unassembled WGS sequence"/>
</dbReference>
<keyword evidence="1 3" id="KW-0732">Signal</keyword>
<dbReference type="PANTHER" id="PTHR30069:SF29">
    <property type="entry name" value="HEMOGLOBIN AND HEMOGLOBIN-HAPTOGLOBIN-BINDING PROTEIN 1-RELATED"/>
    <property type="match status" value="1"/>
</dbReference>
<dbReference type="Gene3D" id="2.170.130.10">
    <property type="entry name" value="TonB-dependent receptor, plug domain"/>
    <property type="match status" value="1"/>
</dbReference>
<dbReference type="Pfam" id="PF13715">
    <property type="entry name" value="CarbopepD_reg_2"/>
    <property type="match status" value="1"/>
</dbReference>
<evidence type="ECO:0000256" key="1">
    <source>
        <dbReference type="ARBA" id="ARBA00022729"/>
    </source>
</evidence>
<evidence type="ECO:0000259" key="4">
    <source>
        <dbReference type="Pfam" id="PF07715"/>
    </source>
</evidence>
<dbReference type="PROSITE" id="PS52016">
    <property type="entry name" value="TONB_DEPENDENT_REC_3"/>
    <property type="match status" value="1"/>
</dbReference>
<feature type="signal peptide" evidence="3">
    <location>
        <begin position="1"/>
        <end position="27"/>
    </location>
</feature>
<keyword evidence="2" id="KW-1134">Transmembrane beta strand</keyword>
<keyword evidence="2" id="KW-0812">Transmembrane</keyword>
<evidence type="ECO:0000256" key="2">
    <source>
        <dbReference type="PROSITE-ProRule" id="PRU01360"/>
    </source>
</evidence>
<dbReference type="SUPFAM" id="SSF56935">
    <property type="entry name" value="Porins"/>
    <property type="match status" value="1"/>
</dbReference>
<keyword evidence="2" id="KW-0472">Membrane</keyword>
<accession>A0A1I0RRB1</accession>
<dbReference type="InterPro" id="IPR037066">
    <property type="entry name" value="Plug_dom_sf"/>
</dbReference>
<dbReference type="Pfam" id="PF07715">
    <property type="entry name" value="Plug"/>
    <property type="match status" value="1"/>
</dbReference>
<proteinExistence type="inferred from homology"/>
<dbReference type="EMBL" id="FOJG01000001">
    <property type="protein sequence ID" value="SEW43888.1"/>
    <property type="molecule type" value="Genomic_DNA"/>
</dbReference>
<organism evidence="5 6">
    <name type="scientific">Chitinophaga arvensicola</name>
    <dbReference type="NCBI Taxonomy" id="29529"/>
    <lineage>
        <taxon>Bacteria</taxon>
        <taxon>Pseudomonadati</taxon>
        <taxon>Bacteroidota</taxon>
        <taxon>Chitinophagia</taxon>
        <taxon>Chitinophagales</taxon>
        <taxon>Chitinophagaceae</taxon>
        <taxon>Chitinophaga</taxon>
    </lineage>
</organism>
<dbReference type="GO" id="GO:0009279">
    <property type="term" value="C:cell outer membrane"/>
    <property type="evidence" value="ECO:0007669"/>
    <property type="project" value="UniProtKB-SubCell"/>
</dbReference>
<dbReference type="STRING" id="29529.SAMN04488122_3270"/>
<dbReference type="Gene3D" id="2.60.40.1120">
    <property type="entry name" value="Carboxypeptidase-like, regulatory domain"/>
    <property type="match status" value="1"/>
</dbReference>
<gene>
    <name evidence="5" type="ORF">SAMN04488122_3270</name>
</gene>
<dbReference type="SUPFAM" id="SSF49464">
    <property type="entry name" value="Carboxypeptidase regulatory domain-like"/>
    <property type="match status" value="1"/>
</dbReference>
<dbReference type="AlphaFoldDB" id="A0A1I0RRB1"/>
<dbReference type="NCBIfam" id="TIGR04057">
    <property type="entry name" value="SusC_RagA_signa"/>
    <property type="match status" value="1"/>
</dbReference>
<dbReference type="InterPro" id="IPR023997">
    <property type="entry name" value="TonB-dep_OMP_SusC/RagA_CS"/>
</dbReference>
<reference evidence="6" key="1">
    <citation type="submission" date="2016-10" db="EMBL/GenBank/DDBJ databases">
        <authorList>
            <person name="Varghese N."/>
            <person name="Submissions S."/>
        </authorList>
    </citation>
    <scope>NUCLEOTIDE SEQUENCE [LARGE SCALE GENOMIC DNA]</scope>
    <source>
        <strain evidence="6">DSM 3695</strain>
    </source>
</reference>
<keyword evidence="2" id="KW-0998">Cell outer membrane</keyword>
<dbReference type="InterPro" id="IPR012910">
    <property type="entry name" value="Plug_dom"/>
</dbReference>
<evidence type="ECO:0000256" key="3">
    <source>
        <dbReference type="SAM" id="SignalP"/>
    </source>
</evidence>
<dbReference type="InterPro" id="IPR023996">
    <property type="entry name" value="TonB-dep_OMP_SusC/RagA"/>
</dbReference>
<dbReference type="NCBIfam" id="TIGR04056">
    <property type="entry name" value="OMP_RagA_SusC"/>
    <property type="match status" value="1"/>
</dbReference>
<keyword evidence="2" id="KW-0813">Transport</keyword>
<feature type="chain" id="PRO_5011703998" evidence="3">
    <location>
        <begin position="28"/>
        <end position="1029"/>
    </location>
</feature>
<evidence type="ECO:0000313" key="6">
    <source>
        <dbReference type="Proteomes" id="UP000199310"/>
    </source>
</evidence>
<dbReference type="FunFam" id="2.170.130.10:FF:000003">
    <property type="entry name" value="SusC/RagA family TonB-linked outer membrane protein"/>
    <property type="match status" value="1"/>
</dbReference>
<dbReference type="OrthoDB" id="9768177at2"/>
<dbReference type="InterPro" id="IPR008969">
    <property type="entry name" value="CarboxyPept-like_regulatory"/>
</dbReference>
<dbReference type="InterPro" id="IPR039426">
    <property type="entry name" value="TonB-dep_rcpt-like"/>
</dbReference>
<evidence type="ECO:0000313" key="5">
    <source>
        <dbReference type="EMBL" id="SEW43888.1"/>
    </source>
</evidence>
<dbReference type="RefSeq" id="WP_089896465.1">
    <property type="nucleotide sequence ID" value="NZ_FOJG01000001.1"/>
</dbReference>
<dbReference type="PANTHER" id="PTHR30069">
    <property type="entry name" value="TONB-DEPENDENT OUTER MEMBRANE RECEPTOR"/>
    <property type="match status" value="1"/>
</dbReference>
<feature type="domain" description="TonB-dependent receptor plug" evidence="4">
    <location>
        <begin position="119"/>
        <end position="226"/>
    </location>
</feature>
<dbReference type="GO" id="GO:0015344">
    <property type="term" value="F:siderophore uptake transmembrane transporter activity"/>
    <property type="evidence" value="ECO:0007669"/>
    <property type="project" value="TreeGrafter"/>
</dbReference>
<keyword evidence="6" id="KW-1185">Reference proteome</keyword>
<comment type="similarity">
    <text evidence="2">Belongs to the TonB-dependent receptor family.</text>
</comment>
<sequence length="1029" mass="112876">MISKHLVKCVMTFLSAFCLCLTGYAQQKPITGTVLNANDQSPLPFISIVIKGTTSGAKTDAAGKFSLNLPADKNTVVVSGIGFQTQEVVLNTPTITISLVPNIENLSDVVVVGYGTAKKATLTGSVTAVKSAELLKSPQPNISNSLVGRMPGLIAPNTSGEPGYDDARLMIRGVATTGNAAPLIVVDGVPNALGGFSRLNPGDIESITILKDASAAIYGSQAANGVILVTTKKGEAGKTNFNFSLNQGFIKPTRLPQFVDAATYATIVNEIGYYNNPSQGKNQRYTDAEIELFRNGKDPVSYPNTDWNKEVMKPIAPQTTANLSFSGGTNKLNYYISGGYLNQEGLYRNSPLNYKQYNVRANFDINFSTRFKATVQLSGRQEEKTALAGFGASNVFEFLYRTYPTLPAYYPNGMMGAGVEMGKNPLAMAQLSGADKRPITTGNIVGKASYDLYKGLAIDGMVSIDKRFEFDKQLAQNWIVYQYDKNAKTYNPVKGGPNNPSMSESQTNNTLLNSFLRLSYDRHFGKHQVSAFAAIQQSKITYENFGAGRQNYITTQLPELSQGGSLPTDASNYGSSYIITRRSYFGRISYNYAEKYLVDVQLREDGSSIFAPGRQYGFFPSVLAAWRVSEESWFNKNTINSLKLRASYGMLGNENIAPDQGPGYQYLQNLSLQNGMLSTLNNAGQTYGSNIPTIMYAKLANPNITWETAKKANIGLDASLFNHFNVTLDVFTETRSNILAPRNLSIPGVSGISSNQIPDENIGKVTNKGVEASVMYETHFNDVKFNIGGNFSFIKNKVIFLDEAPGTLPWQKVEGHPINAGLYYRAIGIFKDQAQIDATPHAPGTQPGDLILEDYDGDKQITAADRVRTDVNNIPQIVYGITLGASWKNFDLSVLLQGQGNSAQYLLWESGEFGSFLKQWADNRWSPENTNASWPRPVSRPNSSNLGAYPSTFWNWNTSFIRLKNLELGYNLPQSLLSRASIKAARFYVNGFNLLTFTRLKEIDPEGTDLSGYFYPQQKVFNVGVNVNF</sequence>
<comment type="subcellular location">
    <subcellularLocation>
        <location evidence="2">Cell outer membrane</location>
        <topology evidence="2">Multi-pass membrane protein</topology>
    </subcellularLocation>
</comment>
<name>A0A1I0RRB1_9BACT</name>